<dbReference type="AlphaFoldDB" id="A0A4R7BAZ5"/>
<evidence type="ECO:0000256" key="9">
    <source>
        <dbReference type="ARBA" id="ARBA00061535"/>
    </source>
</evidence>
<comment type="similarity">
    <text evidence="9 15">Belongs to the L/F-transferase family.</text>
</comment>
<dbReference type="InterPro" id="IPR042203">
    <property type="entry name" value="Leu/Phe-tRNA_Trfase_C"/>
</dbReference>
<dbReference type="InterPro" id="IPR004616">
    <property type="entry name" value="Leu/Phe-tRNA_Trfase"/>
</dbReference>
<evidence type="ECO:0000256" key="15">
    <source>
        <dbReference type="HAMAP-Rule" id="MF_00688"/>
    </source>
</evidence>
<keyword evidence="17" id="KW-1185">Reference proteome</keyword>
<dbReference type="HAMAP" id="MF_00688">
    <property type="entry name" value="Leu_Phe_trans"/>
    <property type="match status" value="1"/>
</dbReference>
<keyword evidence="4 15" id="KW-0012">Acyltransferase</keyword>
<comment type="function">
    <text evidence="8 15">Functions in the N-end rule pathway of protein degradation where it conjugates Leu, Phe and, less efficiently, Met from aminoacyl-tRNAs to the N-termini of proteins containing an N-terminal arginine or lysine.</text>
</comment>
<gene>
    <name evidence="15" type="primary">aat</name>
    <name evidence="16" type="ORF">DFP86_102182</name>
</gene>
<dbReference type="FunFam" id="3.30.70.3550:FF:000001">
    <property type="entry name" value="Leucyl/phenylalanyl-tRNA--protein transferase"/>
    <property type="match status" value="1"/>
</dbReference>
<proteinExistence type="inferred from homology"/>
<evidence type="ECO:0000256" key="3">
    <source>
        <dbReference type="ARBA" id="ARBA00022679"/>
    </source>
</evidence>
<sequence length="233" mass="26072">MLPWLGRAPVFPPSESALDDPPGLLAAGGDLSISRLLAAYSQGIFPWYGPDEPILWWSPAPRMVLFPDCLKVSRSLVKTLRNTRYEIHVDTAFRQVMQACGAPRRDQRGTWIVPEMVDAYCRLHEAGYAHSCETWIDGELVGGLYGVSLGGMFFGESMFSRCRDASKLAFVHLVRHLAAHGCGMIDCQMYTPHLASLGAGLIPRDEFLATLKEQIARSQPINLWDYRYRNEPS</sequence>
<comment type="catalytic activity">
    <reaction evidence="5 15">
        <text>L-phenylalanyl-tRNA(Phe) + an N-terminal L-alpha-aminoacyl-[protein] = an N-terminal L-phenylalanyl-L-alpha-aminoacyl-[protein] + tRNA(Phe)</text>
        <dbReference type="Rhea" id="RHEA:43632"/>
        <dbReference type="Rhea" id="RHEA-COMP:9668"/>
        <dbReference type="Rhea" id="RHEA-COMP:9699"/>
        <dbReference type="Rhea" id="RHEA-COMP:10636"/>
        <dbReference type="Rhea" id="RHEA-COMP:10637"/>
        <dbReference type="ChEBI" id="CHEBI:78442"/>
        <dbReference type="ChEBI" id="CHEBI:78531"/>
        <dbReference type="ChEBI" id="CHEBI:78597"/>
        <dbReference type="ChEBI" id="CHEBI:83561"/>
        <dbReference type="EC" id="2.3.2.6"/>
    </reaction>
</comment>
<evidence type="ECO:0000256" key="13">
    <source>
        <dbReference type="ARBA" id="ARBA00077165"/>
    </source>
</evidence>
<evidence type="ECO:0000256" key="11">
    <source>
        <dbReference type="ARBA" id="ARBA00074372"/>
    </source>
</evidence>
<comment type="catalytic activity">
    <reaction evidence="6 15">
        <text>N-terminal L-arginyl-[protein] + L-leucyl-tRNA(Leu) = N-terminal L-leucyl-L-arginyl-[protein] + tRNA(Leu) + H(+)</text>
        <dbReference type="Rhea" id="RHEA:50416"/>
        <dbReference type="Rhea" id="RHEA-COMP:9613"/>
        <dbReference type="Rhea" id="RHEA-COMP:9622"/>
        <dbReference type="Rhea" id="RHEA-COMP:12672"/>
        <dbReference type="Rhea" id="RHEA-COMP:12673"/>
        <dbReference type="ChEBI" id="CHEBI:15378"/>
        <dbReference type="ChEBI" id="CHEBI:64719"/>
        <dbReference type="ChEBI" id="CHEBI:78442"/>
        <dbReference type="ChEBI" id="CHEBI:78494"/>
        <dbReference type="ChEBI" id="CHEBI:133044"/>
        <dbReference type="EC" id="2.3.2.6"/>
    </reaction>
</comment>
<evidence type="ECO:0000313" key="17">
    <source>
        <dbReference type="Proteomes" id="UP000295611"/>
    </source>
</evidence>
<evidence type="ECO:0000256" key="7">
    <source>
        <dbReference type="ARBA" id="ARBA00051538"/>
    </source>
</evidence>
<dbReference type="FunFam" id="3.40.630.70:FF:000001">
    <property type="entry name" value="Leucyl/phenylalanyl-tRNA--protein transferase"/>
    <property type="match status" value="1"/>
</dbReference>
<comment type="catalytic activity">
    <reaction evidence="7 15">
        <text>N-terminal L-lysyl-[protein] + L-leucyl-tRNA(Leu) = N-terminal L-leucyl-L-lysyl-[protein] + tRNA(Leu) + H(+)</text>
        <dbReference type="Rhea" id="RHEA:12340"/>
        <dbReference type="Rhea" id="RHEA-COMP:9613"/>
        <dbReference type="Rhea" id="RHEA-COMP:9622"/>
        <dbReference type="Rhea" id="RHEA-COMP:12670"/>
        <dbReference type="Rhea" id="RHEA-COMP:12671"/>
        <dbReference type="ChEBI" id="CHEBI:15378"/>
        <dbReference type="ChEBI" id="CHEBI:65249"/>
        <dbReference type="ChEBI" id="CHEBI:78442"/>
        <dbReference type="ChEBI" id="CHEBI:78494"/>
        <dbReference type="ChEBI" id="CHEBI:133043"/>
        <dbReference type="EC" id="2.3.2.6"/>
    </reaction>
</comment>
<dbReference type="GO" id="GO:0005737">
    <property type="term" value="C:cytoplasm"/>
    <property type="evidence" value="ECO:0007669"/>
    <property type="project" value="UniProtKB-SubCell"/>
</dbReference>
<dbReference type="OrthoDB" id="9790282at2"/>
<dbReference type="PANTHER" id="PTHR30098:SF2">
    <property type="entry name" value="LEUCYL_PHENYLALANYL-TRNA--PROTEIN TRANSFERASE"/>
    <property type="match status" value="1"/>
</dbReference>
<evidence type="ECO:0000256" key="4">
    <source>
        <dbReference type="ARBA" id="ARBA00023315"/>
    </source>
</evidence>
<comment type="subcellular location">
    <subcellularLocation>
        <location evidence="1 15">Cytoplasm</location>
    </subcellularLocation>
</comment>
<organism evidence="16 17">
    <name type="scientific">Paludibacterium purpuratum</name>
    <dbReference type="NCBI Taxonomy" id="1144873"/>
    <lineage>
        <taxon>Bacteria</taxon>
        <taxon>Pseudomonadati</taxon>
        <taxon>Pseudomonadota</taxon>
        <taxon>Betaproteobacteria</taxon>
        <taxon>Neisseriales</taxon>
        <taxon>Chromobacteriaceae</taxon>
        <taxon>Paludibacterium</taxon>
    </lineage>
</organism>
<dbReference type="GO" id="GO:0030163">
    <property type="term" value="P:protein catabolic process"/>
    <property type="evidence" value="ECO:0007669"/>
    <property type="project" value="UniProtKB-UniRule"/>
</dbReference>
<dbReference type="InterPro" id="IPR016181">
    <property type="entry name" value="Acyl_CoA_acyltransferase"/>
</dbReference>
<reference evidence="16 17" key="1">
    <citation type="submission" date="2019-03" db="EMBL/GenBank/DDBJ databases">
        <title>Genomic Encyclopedia of Type Strains, Phase III (KMG-III): the genomes of soil and plant-associated and newly described type strains.</title>
        <authorList>
            <person name="Whitman W."/>
        </authorList>
    </citation>
    <scope>NUCLEOTIDE SEQUENCE [LARGE SCALE GENOMIC DNA]</scope>
    <source>
        <strain evidence="16 17">CECT 8976</strain>
    </source>
</reference>
<dbReference type="EC" id="2.3.2.6" evidence="10 15"/>
<dbReference type="Pfam" id="PF03588">
    <property type="entry name" value="Leu_Phe_trans"/>
    <property type="match status" value="1"/>
</dbReference>
<accession>A0A4R7BAZ5</accession>
<evidence type="ECO:0000256" key="10">
    <source>
        <dbReference type="ARBA" id="ARBA00066767"/>
    </source>
</evidence>
<dbReference type="PANTHER" id="PTHR30098">
    <property type="entry name" value="LEUCYL/PHENYLALANYL-TRNA--PROTEIN TRANSFERASE"/>
    <property type="match status" value="1"/>
</dbReference>
<dbReference type="Proteomes" id="UP000295611">
    <property type="component" value="Unassembled WGS sequence"/>
</dbReference>
<dbReference type="GO" id="GO:0008914">
    <property type="term" value="F:leucyl-tRNA--protein transferase activity"/>
    <property type="evidence" value="ECO:0007669"/>
    <property type="project" value="UniProtKB-UniRule"/>
</dbReference>
<evidence type="ECO:0000313" key="16">
    <source>
        <dbReference type="EMBL" id="TDR82068.1"/>
    </source>
</evidence>
<evidence type="ECO:0000256" key="2">
    <source>
        <dbReference type="ARBA" id="ARBA00022490"/>
    </source>
</evidence>
<evidence type="ECO:0000256" key="1">
    <source>
        <dbReference type="ARBA" id="ARBA00004496"/>
    </source>
</evidence>
<evidence type="ECO:0000256" key="6">
    <source>
        <dbReference type="ARBA" id="ARBA00050652"/>
    </source>
</evidence>
<name>A0A4R7BAZ5_9NEIS</name>
<dbReference type="NCBIfam" id="TIGR00667">
    <property type="entry name" value="aat"/>
    <property type="match status" value="1"/>
</dbReference>
<comment type="caution">
    <text evidence="16">The sequence shown here is derived from an EMBL/GenBank/DDBJ whole genome shotgun (WGS) entry which is preliminary data.</text>
</comment>
<keyword evidence="3 15" id="KW-0808">Transferase</keyword>
<protein>
    <recommendedName>
        <fullName evidence="11 15">Leucyl/phenylalanyl-tRNA--protein transferase</fullName>
        <ecNumber evidence="10 15">2.3.2.6</ecNumber>
    </recommendedName>
    <alternativeName>
        <fullName evidence="12 15">L/F-transferase</fullName>
    </alternativeName>
    <alternativeName>
        <fullName evidence="13 15">Leucyltransferase</fullName>
    </alternativeName>
    <alternativeName>
        <fullName evidence="14 15">Phenyalanyltransferase</fullName>
    </alternativeName>
</protein>
<dbReference type="Gene3D" id="3.40.630.70">
    <property type="entry name" value="Leucyl/phenylalanyl-tRNA-protein transferase, C-terminal domain"/>
    <property type="match status" value="1"/>
</dbReference>
<keyword evidence="2 15" id="KW-0963">Cytoplasm</keyword>
<dbReference type="EMBL" id="SNZP01000002">
    <property type="protein sequence ID" value="TDR82068.1"/>
    <property type="molecule type" value="Genomic_DNA"/>
</dbReference>
<dbReference type="Gene3D" id="3.30.70.3550">
    <property type="entry name" value="Leucyl/phenylalanyl-tRNA-protein transferase, N-terminal domain"/>
    <property type="match status" value="1"/>
</dbReference>
<dbReference type="SUPFAM" id="SSF55729">
    <property type="entry name" value="Acyl-CoA N-acyltransferases (Nat)"/>
    <property type="match status" value="1"/>
</dbReference>
<evidence type="ECO:0000256" key="5">
    <source>
        <dbReference type="ARBA" id="ARBA00050607"/>
    </source>
</evidence>
<dbReference type="InterPro" id="IPR042221">
    <property type="entry name" value="Leu/Phe-tRNA_Trfase_N"/>
</dbReference>
<evidence type="ECO:0000256" key="12">
    <source>
        <dbReference type="ARBA" id="ARBA00077136"/>
    </source>
</evidence>
<evidence type="ECO:0000256" key="14">
    <source>
        <dbReference type="ARBA" id="ARBA00083640"/>
    </source>
</evidence>
<evidence type="ECO:0000256" key="8">
    <source>
        <dbReference type="ARBA" id="ARBA00054043"/>
    </source>
</evidence>
<dbReference type="RefSeq" id="WP_133678502.1">
    <property type="nucleotide sequence ID" value="NZ_SNZP01000002.1"/>
</dbReference>